<dbReference type="Pfam" id="PF01979">
    <property type="entry name" value="Amidohydro_1"/>
    <property type="match status" value="1"/>
</dbReference>
<gene>
    <name evidence="3" type="ORF">FHX36_004209</name>
</gene>
<comment type="caution">
    <text evidence="3">The sequence shown here is derived from an EMBL/GenBank/DDBJ whole genome shotgun (WGS) entry which is preliminary data.</text>
</comment>
<evidence type="ECO:0000313" key="3">
    <source>
        <dbReference type="EMBL" id="MBB3678420.1"/>
    </source>
</evidence>
<dbReference type="InterPro" id="IPR011059">
    <property type="entry name" value="Metal-dep_hydrolase_composite"/>
</dbReference>
<evidence type="ECO:0000259" key="2">
    <source>
        <dbReference type="Pfam" id="PF01979"/>
    </source>
</evidence>
<dbReference type="Proteomes" id="UP000580718">
    <property type="component" value="Unassembled WGS sequence"/>
</dbReference>
<protein>
    <submittedName>
        <fullName evidence="3">Imidazolonepropionase-like amidohydrolase</fullName>
    </submittedName>
</protein>
<dbReference type="GO" id="GO:0016810">
    <property type="term" value="F:hydrolase activity, acting on carbon-nitrogen (but not peptide) bonds"/>
    <property type="evidence" value="ECO:0007669"/>
    <property type="project" value="InterPro"/>
</dbReference>
<accession>A0A839Y386</accession>
<dbReference type="Gene3D" id="3.20.20.140">
    <property type="entry name" value="Metal-dependent hydrolases"/>
    <property type="match status" value="1"/>
</dbReference>
<dbReference type="InterPro" id="IPR006680">
    <property type="entry name" value="Amidohydro-rel"/>
</dbReference>
<evidence type="ECO:0000256" key="1">
    <source>
        <dbReference type="SAM" id="MobiDB-lite"/>
    </source>
</evidence>
<dbReference type="AlphaFoldDB" id="A0A839Y386"/>
<proteinExistence type="predicted"/>
<evidence type="ECO:0000313" key="4">
    <source>
        <dbReference type="Proteomes" id="UP000580718"/>
    </source>
</evidence>
<dbReference type="SUPFAM" id="SSF51338">
    <property type="entry name" value="Composite domain of metallo-dependent hydrolases"/>
    <property type="match status" value="1"/>
</dbReference>
<dbReference type="InterPro" id="IPR051781">
    <property type="entry name" value="Metallo-dep_Hydrolase"/>
</dbReference>
<feature type="domain" description="Amidohydrolase-related" evidence="2">
    <location>
        <begin position="44"/>
        <end position="359"/>
    </location>
</feature>
<dbReference type="Gene3D" id="2.30.40.10">
    <property type="entry name" value="Urease, subunit C, domain 1"/>
    <property type="match status" value="1"/>
</dbReference>
<keyword evidence="3" id="KW-0378">Hydrolase</keyword>
<dbReference type="RefSeq" id="WP_258372835.1">
    <property type="nucleotide sequence ID" value="NZ_JACIBU010000002.1"/>
</dbReference>
<dbReference type="PANTHER" id="PTHR43135">
    <property type="entry name" value="ALPHA-D-RIBOSE 1-METHYLPHOSPHONATE 5-TRIPHOSPHATE DIPHOSPHATASE"/>
    <property type="match status" value="1"/>
</dbReference>
<sequence>MTAPALHLSGVLLPAGEHRDLWVTGGRITFEAVPGAETVSTGGFVLPGLVDAHCHVGIGRGGEHLTDLAALRAQALTERDAGVLALRDCGSPVDTRVLDEHPDLPRVIRAGRHLAAPRRYIPGLAIELEPPDLVAEVAVQARRGDGWVKLVGDWIDRGVGDLAPEWPDDVLGAAIAAAHAEGARVTAHTFGTDALPGLVRAGIDCIEHGTGLTEELVGEMAARGTAVVPTLVNVENFPGFAAAGEKRFPAYASTMRRLYANSGAVVRAAYEAGVPVFAGTDAGGGIDHGLIADEVRALHAAGLPAEAALAAASWAARAWLGLPGIEEGAPADLVVYESDPRSDLDTLLSPQRTVLRGVVVGSRGGAVLVDSCHGRATPRTGTVDRPDRAGARRPR</sequence>
<feature type="compositionally biased region" description="Basic and acidic residues" evidence="1">
    <location>
        <begin position="382"/>
        <end position="395"/>
    </location>
</feature>
<dbReference type="PANTHER" id="PTHR43135:SF4">
    <property type="entry name" value="AMIDOHYDROLASE-RELATED DOMAIN-CONTAINING PROTEIN"/>
    <property type="match status" value="1"/>
</dbReference>
<feature type="region of interest" description="Disordered" evidence="1">
    <location>
        <begin position="372"/>
        <end position="395"/>
    </location>
</feature>
<name>A0A839Y386_9ACTN</name>
<dbReference type="EMBL" id="JACIBU010000002">
    <property type="protein sequence ID" value="MBB3678420.1"/>
    <property type="molecule type" value="Genomic_DNA"/>
</dbReference>
<dbReference type="SUPFAM" id="SSF51556">
    <property type="entry name" value="Metallo-dependent hydrolases"/>
    <property type="match status" value="1"/>
</dbReference>
<reference evidence="3 4" key="1">
    <citation type="submission" date="2020-08" db="EMBL/GenBank/DDBJ databases">
        <title>Sequencing the genomes of 1000 actinobacteria strains.</title>
        <authorList>
            <person name="Klenk H.-P."/>
        </authorList>
    </citation>
    <scope>NUCLEOTIDE SEQUENCE [LARGE SCALE GENOMIC DNA]</scope>
    <source>
        <strain evidence="3 4">DSM 16678</strain>
    </source>
</reference>
<organism evidence="3 4">
    <name type="scientific">Modestobacter versicolor</name>
    <dbReference type="NCBI Taxonomy" id="429133"/>
    <lineage>
        <taxon>Bacteria</taxon>
        <taxon>Bacillati</taxon>
        <taxon>Actinomycetota</taxon>
        <taxon>Actinomycetes</taxon>
        <taxon>Geodermatophilales</taxon>
        <taxon>Geodermatophilaceae</taxon>
        <taxon>Modestobacter</taxon>
    </lineage>
</organism>
<dbReference type="InterPro" id="IPR032466">
    <property type="entry name" value="Metal_Hydrolase"/>
</dbReference>